<protein>
    <submittedName>
        <fullName evidence="1">Uncharacterized protein</fullName>
    </submittedName>
</protein>
<evidence type="ECO:0000313" key="1">
    <source>
        <dbReference type="EMBL" id="GCE63536.1"/>
    </source>
</evidence>
<dbReference type="AlphaFoldDB" id="A0A478FT26"/>
<evidence type="ECO:0000313" key="2">
    <source>
        <dbReference type="Proteomes" id="UP000324831"/>
    </source>
</evidence>
<comment type="caution">
    <text evidence="1">The sequence shown here is derived from an EMBL/GenBank/DDBJ whole genome shotgun (WGS) entry which is preliminary data.</text>
</comment>
<organism evidence="1 2">
    <name type="scientific">Candidatus Mycoplasma haematohominis</name>
    <dbReference type="NCBI Taxonomy" id="1494318"/>
    <lineage>
        <taxon>Bacteria</taxon>
        <taxon>Bacillati</taxon>
        <taxon>Mycoplasmatota</taxon>
        <taxon>Mollicutes</taxon>
        <taxon>Mycoplasmataceae</taxon>
        <taxon>Mycoplasma</taxon>
    </lineage>
</organism>
<dbReference type="EMBL" id="BIMN01000002">
    <property type="protein sequence ID" value="GCE63536.1"/>
    <property type="molecule type" value="Genomic_DNA"/>
</dbReference>
<accession>A0A478FT26</accession>
<dbReference type="Proteomes" id="UP000324831">
    <property type="component" value="Unassembled WGS sequence"/>
</dbReference>
<proteinExistence type="predicted"/>
<reference evidence="1 2" key="1">
    <citation type="submission" date="2019-01" db="EMBL/GenBank/DDBJ databases">
        <title>Draft genome sequences of Candidatus Mycoplasma haemohominis SWG34-3 identified from a patient with pyrexia, anemia and liver dysfunction.</title>
        <authorList>
            <person name="Sekizuka T."/>
            <person name="Hattori N."/>
            <person name="Katano H."/>
            <person name="Takuma T."/>
            <person name="Ito T."/>
            <person name="Arai N."/>
            <person name="Yanai R."/>
            <person name="Ishii S."/>
            <person name="Miura Y."/>
            <person name="Tokunaga T."/>
            <person name="Watanabe H."/>
            <person name="Nomura N."/>
            <person name="Eguchi J."/>
            <person name="Arai T."/>
            <person name="Hasegawa H."/>
            <person name="Nakamaki T."/>
            <person name="Wakita T."/>
            <person name="Niki Y."/>
            <person name="Kuroda M."/>
        </authorList>
    </citation>
    <scope>NUCLEOTIDE SEQUENCE [LARGE SCALE GENOMIC DNA]</scope>
    <source>
        <strain evidence="1">SWG34-3</strain>
    </source>
</reference>
<name>A0A478FT26_9MOLU</name>
<gene>
    <name evidence="1" type="ORF">MHSWG343_05330</name>
</gene>
<sequence length="215" mass="24641">MNLTALRLNTDFLEAKWGLGMLSFLLLPPAIYFCVKNEFWGSKIYRGVSRVSAINFSTPKGSDSSLPTLLAKPTSVYSKYKNVILQPIERSKTNQQEFDQLFPKWQEKLDFLKQNYESKYKDVSDTFRHISNQTDGAVLLAGQCWYSFASDTAVQENNNNNWQVAHKEQLGLAQISSSDVEDKTDKFWNAMWDLCSDWGTSKEPITKPEDWGKVN</sequence>